<keyword evidence="2" id="KW-1185">Reference proteome</keyword>
<evidence type="ECO:0000313" key="2">
    <source>
        <dbReference type="Proteomes" id="UP000583752"/>
    </source>
</evidence>
<reference evidence="1 2" key="1">
    <citation type="submission" date="2020-04" db="EMBL/GenBank/DDBJ databases">
        <title>Massilia sp. RP-1-19 isolated from soil.</title>
        <authorList>
            <person name="Dahal R.H."/>
        </authorList>
    </citation>
    <scope>NUCLEOTIDE SEQUENCE [LARGE SCALE GENOMIC DNA]</scope>
    <source>
        <strain evidence="1 2">RP-1-19</strain>
    </source>
</reference>
<comment type="caution">
    <text evidence="1">The sequence shown here is derived from an EMBL/GenBank/DDBJ whole genome shotgun (WGS) entry which is preliminary data.</text>
</comment>
<organism evidence="1 2">
    <name type="scientific">Massilia polaris</name>
    <dbReference type="NCBI Taxonomy" id="2728846"/>
    <lineage>
        <taxon>Bacteria</taxon>
        <taxon>Pseudomonadati</taxon>
        <taxon>Pseudomonadota</taxon>
        <taxon>Betaproteobacteria</taxon>
        <taxon>Burkholderiales</taxon>
        <taxon>Oxalobacteraceae</taxon>
        <taxon>Telluria group</taxon>
        <taxon>Massilia</taxon>
    </lineage>
</organism>
<dbReference type="AlphaFoldDB" id="A0A848HLY1"/>
<dbReference type="RefSeq" id="WP_169464844.1">
    <property type="nucleotide sequence ID" value="NZ_JABBGG010000004.1"/>
</dbReference>
<protein>
    <submittedName>
        <fullName evidence="1">Uncharacterized protein</fullName>
    </submittedName>
</protein>
<proteinExistence type="predicted"/>
<dbReference type="EMBL" id="JABBGG010000004">
    <property type="protein sequence ID" value="NML61139.1"/>
    <property type="molecule type" value="Genomic_DNA"/>
</dbReference>
<gene>
    <name evidence="1" type="ORF">HHL21_08605</name>
</gene>
<sequence>MVDGIFTVTRIALSQPKLALAAGATIRADQEPNLEEEVHFLLKNKISKKATLSVLL</sequence>
<name>A0A848HLY1_9BURK</name>
<evidence type="ECO:0000313" key="1">
    <source>
        <dbReference type="EMBL" id="NML61139.1"/>
    </source>
</evidence>
<dbReference type="Proteomes" id="UP000583752">
    <property type="component" value="Unassembled WGS sequence"/>
</dbReference>
<accession>A0A848HLY1</accession>